<reference evidence="1" key="1">
    <citation type="journal article" date="2022" name="bioRxiv">
        <title>Sequencing and chromosome-scale assembly of the giantPleurodeles waltlgenome.</title>
        <authorList>
            <person name="Brown T."/>
            <person name="Elewa A."/>
            <person name="Iarovenko S."/>
            <person name="Subramanian E."/>
            <person name="Araus A.J."/>
            <person name="Petzold A."/>
            <person name="Susuki M."/>
            <person name="Suzuki K.-i.T."/>
            <person name="Hayashi T."/>
            <person name="Toyoda A."/>
            <person name="Oliveira C."/>
            <person name="Osipova E."/>
            <person name="Leigh N.D."/>
            <person name="Simon A."/>
            <person name="Yun M.H."/>
        </authorList>
    </citation>
    <scope>NUCLEOTIDE SEQUENCE</scope>
    <source>
        <strain evidence="1">20211129_DDA</strain>
        <tissue evidence="1">Liver</tissue>
    </source>
</reference>
<dbReference type="Proteomes" id="UP001066276">
    <property type="component" value="Chromosome 3_1"/>
</dbReference>
<organism evidence="1 2">
    <name type="scientific">Pleurodeles waltl</name>
    <name type="common">Iberian ribbed newt</name>
    <dbReference type="NCBI Taxonomy" id="8319"/>
    <lineage>
        <taxon>Eukaryota</taxon>
        <taxon>Metazoa</taxon>
        <taxon>Chordata</taxon>
        <taxon>Craniata</taxon>
        <taxon>Vertebrata</taxon>
        <taxon>Euteleostomi</taxon>
        <taxon>Amphibia</taxon>
        <taxon>Batrachia</taxon>
        <taxon>Caudata</taxon>
        <taxon>Salamandroidea</taxon>
        <taxon>Salamandridae</taxon>
        <taxon>Pleurodelinae</taxon>
        <taxon>Pleurodeles</taxon>
    </lineage>
</organism>
<comment type="caution">
    <text evidence="1">The sequence shown here is derived from an EMBL/GenBank/DDBJ whole genome shotgun (WGS) entry which is preliminary data.</text>
</comment>
<dbReference type="EMBL" id="JANPWB010000005">
    <property type="protein sequence ID" value="KAJ1190453.1"/>
    <property type="molecule type" value="Genomic_DNA"/>
</dbReference>
<evidence type="ECO:0000313" key="2">
    <source>
        <dbReference type="Proteomes" id="UP001066276"/>
    </source>
</evidence>
<keyword evidence="2" id="KW-1185">Reference proteome</keyword>
<sequence length="78" mass="8281">MKAWPSGSVGRAALYRGISWPDWWAGGSERLHLQRRYARGLLAAGCGGQIGSKIVLRPPMIFAACGVAPGAGSDRLRS</sequence>
<evidence type="ECO:0000313" key="1">
    <source>
        <dbReference type="EMBL" id="KAJ1190453.1"/>
    </source>
</evidence>
<name>A0AAV7UNN8_PLEWA</name>
<dbReference type="AlphaFoldDB" id="A0AAV7UNN8"/>
<proteinExistence type="predicted"/>
<gene>
    <name evidence="1" type="ORF">NDU88_007191</name>
</gene>
<accession>A0AAV7UNN8</accession>
<protein>
    <submittedName>
        <fullName evidence="1">Uncharacterized protein</fullName>
    </submittedName>
</protein>